<dbReference type="InterPro" id="IPR001229">
    <property type="entry name" value="Jacalin-like_lectin_dom"/>
</dbReference>
<keyword evidence="6" id="KW-1185">Reference proteome</keyword>
<dbReference type="AlphaFoldDB" id="A0A8J4QWL8"/>
<dbReference type="PANTHER" id="PTHR47293">
    <property type="entry name" value="JACALIN-RELATED LECTIN 3"/>
    <property type="match status" value="1"/>
</dbReference>
<dbReference type="FunFam" id="2.100.10.30:FF:000001">
    <property type="entry name" value="Jacalin-related lectin 33"/>
    <property type="match status" value="2"/>
</dbReference>
<sequence length="306" mass="33319">MALKVGPWGAQSGGTIWSFVAKGEINEIEIVNGYVIDSISFKYKDECGVLQTLNVGGTGGQKTNKISLKWPEEYLTSFDGRINDFMGYVVIFSITFKTNKATYGPYGTVDGKPFRHNGGVIVGFHGYAGEFVDAIGAYATLPYVNTTLKEPDHTTKMAVPRGPGPWGGHGGMEWDHGIFLAIRELQLHVGDSVIHAIRVLYESKDGEPVWSPKHGGDGCDQIKTIKLEVSEEFLVRIAGFYGPVKGCDSFKALRSITFYTNKAKYGPYGDEVGDAFTSSVTGGKVVGFHGRSGVYLDAIGVHMEYF</sequence>
<feature type="domain" description="Jacalin-type lectin" evidence="4">
    <location>
        <begin position="2"/>
        <end position="141"/>
    </location>
</feature>
<comment type="caution">
    <text evidence="5">The sequence shown here is derived from an EMBL/GenBank/DDBJ whole genome shotgun (WGS) entry which is preliminary data.</text>
</comment>
<dbReference type="EMBL" id="JRKL02002122">
    <property type="protein sequence ID" value="KAF3960363.1"/>
    <property type="molecule type" value="Genomic_DNA"/>
</dbReference>
<dbReference type="CDD" id="cd09612">
    <property type="entry name" value="Jacalin"/>
    <property type="match status" value="2"/>
</dbReference>
<evidence type="ECO:0000256" key="3">
    <source>
        <dbReference type="ARBA" id="ARBA00022737"/>
    </source>
</evidence>
<organism evidence="5 6">
    <name type="scientific">Castanea mollissima</name>
    <name type="common">Chinese chestnut</name>
    <dbReference type="NCBI Taxonomy" id="60419"/>
    <lineage>
        <taxon>Eukaryota</taxon>
        <taxon>Viridiplantae</taxon>
        <taxon>Streptophyta</taxon>
        <taxon>Embryophyta</taxon>
        <taxon>Tracheophyta</taxon>
        <taxon>Spermatophyta</taxon>
        <taxon>Magnoliopsida</taxon>
        <taxon>eudicotyledons</taxon>
        <taxon>Gunneridae</taxon>
        <taxon>Pentapetalae</taxon>
        <taxon>rosids</taxon>
        <taxon>fabids</taxon>
        <taxon>Fagales</taxon>
        <taxon>Fagaceae</taxon>
        <taxon>Castanea</taxon>
    </lineage>
</organism>
<gene>
    <name evidence="5" type="ORF">CMV_014918</name>
</gene>
<comment type="similarity">
    <text evidence="1">Belongs to the jacalin lectin family.</text>
</comment>
<reference evidence="5" key="1">
    <citation type="submission" date="2020-03" db="EMBL/GenBank/DDBJ databases">
        <title>Castanea mollissima Vanexum genome sequencing.</title>
        <authorList>
            <person name="Staton M."/>
        </authorList>
    </citation>
    <scope>NUCLEOTIDE SEQUENCE</scope>
    <source>
        <tissue evidence="5">Leaf</tissue>
    </source>
</reference>
<evidence type="ECO:0000256" key="1">
    <source>
        <dbReference type="ARBA" id="ARBA00006568"/>
    </source>
</evidence>
<dbReference type="GO" id="GO:0005536">
    <property type="term" value="F:D-glucose binding"/>
    <property type="evidence" value="ECO:0007669"/>
    <property type="project" value="UniProtKB-ARBA"/>
</dbReference>
<evidence type="ECO:0000256" key="2">
    <source>
        <dbReference type="ARBA" id="ARBA00022734"/>
    </source>
</evidence>
<evidence type="ECO:0000313" key="5">
    <source>
        <dbReference type="EMBL" id="KAF3960363.1"/>
    </source>
</evidence>
<dbReference type="GO" id="GO:0005537">
    <property type="term" value="F:D-mannose binding"/>
    <property type="evidence" value="ECO:0007669"/>
    <property type="project" value="UniProtKB-ARBA"/>
</dbReference>
<evidence type="ECO:0000259" key="4">
    <source>
        <dbReference type="PROSITE" id="PS51752"/>
    </source>
</evidence>
<keyword evidence="2" id="KW-0430">Lectin</keyword>
<dbReference type="Gene3D" id="2.100.10.30">
    <property type="entry name" value="Jacalin-like lectin domain"/>
    <property type="match status" value="2"/>
</dbReference>
<dbReference type="Pfam" id="PF01419">
    <property type="entry name" value="Jacalin"/>
    <property type="match status" value="2"/>
</dbReference>
<proteinExistence type="inferred from homology"/>
<dbReference type="OrthoDB" id="1901752at2759"/>
<accession>A0A8J4QWL8</accession>
<dbReference type="SUPFAM" id="SSF51101">
    <property type="entry name" value="Mannose-binding lectins"/>
    <property type="match status" value="2"/>
</dbReference>
<protein>
    <recommendedName>
        <fullName evidence="4">Jacalin-type lectin domain-containing protein</fullName>
    </recommendedName>
</protein>
<evidence type="ECO:0000313" key="6">
    <source>
        <dbReference type="Proteomes" id="UP000737018"/>
    </source>
</evidence>
<name>A0A8J4QWL8_9ROSI</name>
<dbReference type="PANTHER" id="PTHR47293:SF66">
    <property type="entry name" value="JACALIN-RELATED LECTIN 11-RELATED"/>
    <property type="match status" value="1"/>
</dbReference>
<dbReference type="PROSITE" id="PS51752">
    <property type="entry name" value="JACALIN_LECTIN"/>
    <property type="match status" value="2"/>
</dbReference>
<dbReference type="InterPro" id="IPR033734">
    <property type="entry name" value="Jacalin-like_lectin_dom_plant"/>
</dbReference>
<dbReference type="Proteomes" id="UP000737018">
    <property type="component" value="Unassembled WGS sequence"/>
</dbReference>
<feature type="domain" description="Jacalin-type lectin" evidence="4">
    <location>
        <begin position="160"/>
        <end position="305"/>
    </location>
</feature>
<dbReference type="SMART" id="SM00915">
    <property type="entry name" value="Jacalin"/>
    <property type="match status" value="2"/>
</dbReference>
<keyword evidence="3" id="KW-0677">Repeat</keyword>
<dbReference type="InterPro" id="IPR036404">
    <property type="entry name" value="Jacalin-like_lectin_dom_sf"/>
</dbReference>